<dbReference type="Proteomes" id="UP000295301">
    <property type="component" value="Unassembled WGS sequence"/>
</dbReference>
<keyword evidence="2" id="KW-0472">Membrane</keyword>
<evidence type="ECO:0000313" key="3">
    <source>
        <dbReference type="EMBL" id="TDK50226.1"/>
    </source>
</evidence>
<comment type="caution">
    <text evidence="3">The sequence shown here is derived from an EMBL/GenBank/DDBJ whole genome shotgun (WGS) entry which is preliminary data.</text>
</comment>
<dbReference type="RefSeq" id="WP_133359098.1">
    <property type="nucleotide sequence ID" value="NZ_SMUV01000058.1"/>
</dbReference>
<evidence type="ECO:0000256" key="2">
    <source>
        <dbReference type="SAM" id="Phobius"/>
    </source>
</evidence>
<evidence type="ECO:0000256" key="1">
    <source>
        <dbReference type="SAM" id="MobiDB-lite"/>
    </source>
</evidence>
<dbReference type="OrthoDB" id="7815691at2"/>
<sequence>MFKAGPEGMQRMAGKEKVMAVLMGPVEVRQTFRDWPAEMCLAVCLMDNGDCQLVVFRQEEVGPFPRRLQQHLGLNADELCFFPAAPGFPTRTLLYSDERRLMALVSEAPEIVEEASDYSVNYAYALEEGLNPAVFLGIEVAGTRPEPAPERGVDRTAPGDMPSGADFVSRRAPQPAPEHAATGPARAGRVRKALLPGFMQRVEQAQPGARFRSARELALSEERPVLCEICPEQNGWIMVARIGEGGADIRIGDPDLIYLRDDHSVVAIRLEPPWDISATLPGRIWIRAKSLPPSLRTIFTECVGSAEMTGNGAFLYLHVAPQLTAPASNRADPPALNSSEAQVTPDAAPRIGGDEAAEPVTPAPRQGKYRIRRRLLALTGIAAALVLIQLGLQVGFQLGGQGAQGPLGGDAQIDWDRFRSVWQAARAG</sequence>
<keyword evidence="2" id="KW-1133">Transmembrane helix</keyword>
<evidence type="ECO:0000313" key="4">
    <source>
        <dbReference type="Proteomes" id="UP000295301"/>
    </source>
</evidence>
<proteinExistence type="predicted"/>
<protein>
    <submittedName>
        <fullName evidence="3">Uncharacterized protein</fullName>
    </submittedName>
</protein>
<dbReference type="AlphaFoldDB" id="A0A4R5VEL0"/>
<keyword evidence="2" id="KW-0812">Transmembrane</keyword>
<organism evidence="3 4">
    <name type="scientific">Antarcticimicrobium luteum</name>
    <dbReference type="NCBI Taxonomy" id="2547397"/>
    <lineage>
        <taxon>Bacteria</taxon>
        <taxon>Pseudomonadati</taxon>
        <taxon>Pseudomonadota</taxon>
        <taxon>Alphaproteobacteria</taxon>
        <taxon>Rhodobacterales</taxon>
        <taxon>Paracoccaceae</taxon>
        <taxon>Antarcticimicrobium</taxon>
    </lineage>
</organism>
<accession>A0A4R5VEL0</accession>
<gene>
    <name evidence="3" type="ORF">E1832_07405</name>
</gene>
<keyword evidence="4" id="KW-1185">Reference proteome</keyword>
<feature type="region of interest" description="Disordered" evidence="1">
    <location>
        <begin position="328"/>
        <end position="364"/>
    </location>
</feature>
<feature type="region of interest" description="Disordered" evidence="1">
    <location>
        <begin position="145"/>
        <end position="186"/>
    </location>
</feature>
<reference evidence="3 4" key="1">
    <citation type="submission" date="2019-03" db="EMBL/GenBank/DDBJ databases">
        <title>Ruegeria lutea sp. nov., a novel strain, isolated from marine sediment, the Masan Bay, South Korea.</title>
        <authorList>
            <person name="Kim J."/>
            <person name="Kim D.-Y."/>
            <person name="Lee S.-S."/>
        </authorList>
    </citation>
    <scope>NUCLEOTIDE SEQUENCE [LARGE SCALE GENOMIC DNA]</scope>
    <source>
        <strain evidence="3 4">318-1</strain>
    </source>
</reference>
<dbReference type="EMBL" id="SMUV01000058">
    <property type="protein sequence ID" value="TDK50226.1"/>
    <property type="molecule type" value="Genomic_DNA"/>
</dbReference>
<name>A0A4R5VEL0_9RHOB</name>
<feature type="transmembrane region" description="Helical" evidence="2">
    <location>
        <begin position="375"/>
        <end position="396"/>
    </location>
</feature>